<keyword evidence="2" id="KW-1133">Transmembrane helix</keyword>
<feature type="region of interest" description="Disordered" evidence="1">
    <location>
        <begin position="908"/>
        <end position="932"/>
    </location>
</feature>
<keyword evidence="7" id="KW-1185">Reference proteome</keyword>
<evidence type="ECO:0000256" key="2">
    <source>
        <dbReference type="SAM" id="Phobius"/>
    </source>
</evidence>
<dbReference type="EMBL" id="CAMXCT020000187">
    <property type="protein sequence ID" value="CAL1128573.1"/>
    <property type="molecule type" value="Genomic_DNA"/>
</dbReference>
<evidence type="ECO:0000256" key="1">
    <source>
        <dbReference type="SAM" id="MobiDB-lite"/>
    </source>
</evidence>
<dbReference type="GO" id="GO:0003723">
    <property type="term" value="F:RNA binding"/>
    <property type="evidence" value="ECO:0007669"/>
    <property type="project" value="InterPro"/>
</dbReference>
<reference evidence="4" key="1">
    <citation type="submission" date="2022-10" db="EMBL/GenBank/DDBJ databases">
        <authorList>
            <person name="Chen Y."/>
            <person name="Dougan E. K."/>
            <person name="Chan C."/>
            <person name="Rhodes N."/>
            <person name="Thang M."/>
        </authorList>
    </citation>
    <scope>NUCLEOTIDE SEQUENCE</scope>
</reference>
<dbReference type="EMBL" id="CAMXCT030000187">
    <property type="protein sequence ID" value="CAL4762510.1"/>
    <property type="molecule type" value="Genomic_DNA"/>
</dbReference>
<comment type="caution">
    <text evidence="4">The sequence shown here is derived from an EMBL/GenBank/DDBJ whole genome shotgun (WGS) entry which is preliminary data.</text>
</comment>
<feature type="compositionally biased region" description="Basic and acidic residues" evidence="1">
    <location>
        <begin position="1103"/>
        <end position="1129"/>
    </location>
</feature>
<feature type="transmembrane region" description="Helical" evidence="2">
    <location>
        <begin position="605"/>
        <end position="632"/>
    </location>
</feature>
<evidence type="ECO:0000313" key="7">
    <source>
        <dbReference type="Proteomes" id="UP001152797"/>
    </source>
</evidence>
<dbReference type="InterPro" id="IPR035979">
    <property type="entry name" value="RBD_domain_sf"/>
</dbReference>
<keyword evidence="2" id="KW-0472">Membrane</keyword>
<feature type="domain" description="RRM" evidence="3">
    <location>
        <begin position="30"/>
        <end position="101"/>
    </location>
</feature>
<name>A0A9P1FGC8_9DINO</name>
<feature type="transmembrane region" description="Helical" evidence="2">
    <location>
        <begin position="446"/>
        <end position="465"/>
    </location>
</feature>
<feature type="region of interest" description="Disordered" evidence="1">
    <location>
        <begin position="1102"/>
        <end position="1137"/>
    </location>
</feature>
<dbReference type="CDD" id="cd00590">
    <property type="entry name" value="RRM_SF"/>
    <property type="match status" value="1"/>
</dbReference>
<dbReference type="OrthoDB" id="9439903at2759"/>
<protein>
    <submittedName>
        <fullName evidence="6">Ankyrin-3</fullName>
    </submittedName>
</protein>
<accession>A0A9P1FGC8</accession>
<dbReference type="Proteomes" id="UP001152797">
    <property type="component" value="Unassembled WGS sequence"/>
</dbReference>
<keyword evidence="2" id="KW-0812">Transmembrane</keyword>
<dbReference type="SMART" id="SM00360">
    <property type="entry name" value="RRM"/>
    <property type="match status" value="1"/>
</dbReference>
<evidence type="ECO:0000259" key="3">
    <source>
        <dbReference type="SMART" id="SM00360"/>
    </source>
</evidence>
<dbReference type="SUPFAM" id="SSF54928">
    <property type="entry name" value="RNA-binding domain, RBD"/>
    <property type="match status" value="1"/>
</dbReference>
<organism evidence="4">
    <name type="scientific">Cladocopium goreaui</name>
    <dbReference type="NCBI Taxonomy" id="2562237"/>
    <lineage>
        <taxon>Eukaryota</taxon>
        <taxon>Sar</taxon>
        <taxon>Alveolata</taxon>
        <taxon>Dinophyceae</taxon>
        <taxon>Suessiales</taxon>
        <taxon>Symbiodiniaceae</taxon>
        <taxon>Cladocopium</taxon>
    </lineage>
</organism>
<sequence length="1241" mass="137673">MIPSELRYWCVARPGHKPSHTSDGDEVGLTCWIRNLPKGTPEKVLKQFVKDEAGLEPTKVEFSEKFGKDAARLSFETEQDVIVAVKKLNEKNFGQGKVTVSVSFACGRKHARKPLRCCNESMVPCQGADGKCADYICVRSDEKSGKICGKKFFDPPARVEECKKCGGGPEFIKFCGRRRFICKQCNYRMEEADYFGKGHCCKGHMVHDLQNNQAPYECGTCLVKYSRSGVKCCGLPVQATARYVCLGCRKEYLENAGVCGSCNQQPVALSGICGSCVQPDPCSSSGKRRPTLLPINTSGRTDASEMEVRQEDIDHLNEQSLVESDYTVSVEARSLPPSFKASQACDLEILSCLAQKGNDVLLRSKIAQAVISIAWIQFRLHTALEIVLQMLVVLALAICSFEVRYERTPVGWLIFLIVLHAKRRRATSCYVPELGTGGMKKVLAELFALDNLTDVLFIIVGWFALIRRLALPPGIDAWMAAFCAWNWLKLLYSLRGELWNLGPGGPGGLRIGPRLLPIFFALRESLGFFFVVFMAVAASSHAYYDLQLRMEAAEVVAGKWYRPLFEAYTAEPWFEGLDPSLERDQWDNVTGILNPVDPPPSPDGVYIFAHLLFFVTGVGVTVLLMNLLIGILSTDFGFYEQKSSELFNRARAKMMKEIGSRPSTLVLQSAWARWLKLASMAKQKDITGASTCVPMLLKCAAQPLQLVLGKESFQLLVETPLVPFVRYSGPGLVTLLAVLLSPVIFVLSLAILIISLIPAVALRVTALRHLLNGGLGVRADDANKSAWFASQCGIVVLYGGDPDSYSGARKAFEATRGELRETHTSLVEQAVKLHEQECRSLISIKHHLGMKLTDDERDFLPLGMELTDDERDFLPYGRDNSARRGCKRDIHEGIDANPVNEKNSRFVSSAMSSYGKLPPAPPTDPDPRSSSDFETFAQLQQEKMGKMDRRLDDLHAGLDVATDRLTWACQALYKTSTQMEELQRSHEHLVGYMERRLVGYLGEPGGLRNAGMESFPTTQRRTSPVYQPVYGFQGSPVYPMEDASHEGDGWTEAGITDQPKWSRDAPAYPRVKNYVHCSGIKDVAAVKKTLELCQTLNMRHKAEKFEPRPEPSGEESRIPSREKSERGEEGTSQPSRRRRQEALCFFDGANLLDLWLEALSAAGNVDVLNGFPFAFDGLPQQEALDAISMASDFADAGEACNAAERSVEVRQAISIVGGKRFLRKAIFVNGQHGYSEHQELT</sequence>
<dbReference type="EMBL" id="CAMXCT010000187">
    <property type="protein sequence ID" value="CAI3975198.1"/>
    <property type="molecule type" value="Genomic_DNA"/>
</dbReference>
<evidence type="ECO:0000313" key="4">
    <source>
        <dbReference type="EMBL" id="CAI3975198.1"/>
    </source>
</evidence>
<reference evidence="5" key="2">
    <citation type="submission" date="2024-04" db="EMBL/GenBank/DDBJ databases">
        <authorList>
            <person name="Chen Y."/>
            <person name="Shah S."/>
            <person name="Dougan E. K."/>
            <person name="Thang M."/>
            <person name="Chan C."/>
        </authorList>
    </citation>
    <scope>NUCLEOTIDE SEQUENCE [LARGE SCALE GENOMIC DNA]</scope>
</reference>
<gene>
    <name evidence="4" type="ORF">C1SCF055_LOCUS3549</name>
</gene>
<evidence type="ECO:0000313" key="5">
    <source>
        <dbReference type="EMBL" id="CAL1128573.1"/>
    </source>
</evidence>
<feature type="transmembrane region" description="Helical" evidence="2">
    <location>
        <begin position="732"/>
        <end position="757"/>
    </location>
</feature>
<feature type="region of interest" description="Disordered" evidence="1">
    <location>
        <begin position="1043"/>
        <end position="1062"/>
    </location>
</feature>
<feature type="transmembrane region" description="Helical" evidence="2">
    <location>
        <begin position="515"/>
        <end position="538"/>
    </location>
</feature>
<dbReference type="InterPro" id="IPR000504">
    <property type="entry name" value="RRM_dom"/>
</dbReference>
<dbReference type="AlphaFoldDB" id="A0A9P1FGC8"/>
<evidence type="ECO:0000313" key="6">
    <source>
        <dbReference type="EMBL" id="CAL4762510.1"/>
    </source>
</evidence>
<proteinExistence type="predicted"/>